<organism evidence="1 2">
    <name type="scientific">Photobacterium toruni</name>
    <dbReference type="NCBI Taxonomy" id="1935446"/>
    <lineage>
        <taxon>Bacteria</taxon>
        <taxon>Pseudomonadati</taxon>
        <taxon>Pseudomonadota</taxon>
        <taxon>Gammaproteobacteria</taxon>
        <taxon>Vibrionales</taxon>
        <taxon>Vibrionaceae</taxon>
        <taxon>Photobacterium</taxon>
    </lineage>
</organism>
<dbReference type="Proteomes" id="UP000191116">
    <property type="component" value="Unassembled WGS sequence"/>
</dbReference>
<protein>
    <submittedName>
        <fullName evidence="1">Uncharacterized protein</fullName>
    </submittedName>
</protein>
<sequence length="227" mass="26086">MDLKFILPFAENQKKRSFGSGCGVPLIMLNDDTKCAGITKNGYNLVVKNNNHWIGDSIMPNIQECYDVIANSNNNYVLTKINLGPNAVSNRDITALIKLKRPSNVMLCGTYQHMCKEDYFLGYLIDCRDDCTELVDDRICERINHFSTRYKTVTWLANRERANFDVISKVFSARKSNLYQPFIDLALLHLSTAAIILCNRDDTPLVRQRAFWCQLYNVPFRVITINE</sequence>
<proteinExistence type="predicted"/>
<dbReference type="RefSeq" id="WP_080176318.1">
    <property type="nucleotide sequence ID" value="NZ_AP024856.1"/>
</dbReference>
<gene>
    <name evidence="1" type="ORF">CZ814_03632</name>
</gene>
<accession>A0A1T4USC6</accession>
<reference evidence="1 2" key="1">
    <citation type="submission" date="2017-02" db="EMBL/GenBank/DDBJ databases">
        <authorList>
            <person name="Peterson S.W."/>
        </authorList>
    </citation>
    <scope>NUCLEOTIDE SEQUENCE [LARGE SCALE GENOMIC DNA]</scope>
    <source>
        <strain evidence="1 2">CECT 9189</strain>
    </source>
</reference>
<evidence type="ECO:0000313" key="1">
    <source>
        <dbReference type="EMBL" id="SKA55607.1"/>
    </source>
</evidence>
<name>A0A1T4USC6_9GAMM</name>
<dbReference type="AlphaFoldDB" id="A0A1T4USC6"/>
<dbReference type="EMBL" id="FUWP01000031">
    <property type="protein sequence ID" value="SKA55607.1"/>
    <property type="molecule type" value="Genomic_DNA"/>
</dbReference>
<dbReference type="OrthoDB" id="9902124at2"/>
<evidence type="ECO:0000313" key="2">
    <source>
        <dbReference type="Proteomes" id="UP000191116"/>
    </source>
</evidence>